<feature type="region of interest" description="Disordered" evidence="1">
    <location>
        <begin position="1"/>
        <end position="22"/>
    </location>
</feature>
<evidence type="ECO:0000256" key="1">
    <source>
        <dbReference type="SAM" id="MobiDB-lite"/>
    </source>
</evidence>
<dbReference type="EMBL" id="GBRH01242392">
    <property type="protein sequence ID" value="JAD55503.1"/>
    <property type="molecule type" value="Transcribed_RNA"/>
</dbReference>
<evidence type="ECO:0000313" key="2">
    <source>
        <dbReference type="EMBL" id="JAD55503.1"/>
    </source>
</evidence>
<name>A0A0A9B044_ARUDO</name>
<protein>
    <submittedName>
        <fullName evidence="2">Uncharacterized protein</fullName>
    </submittedName>
</protein>
<proteinExistence type="predicted"/>
<reference evidence="2" key="1">
    <citation type="submission" date="2014-09" db="EMBL/GenBank/DDBJ databases">
        <authorList>
            <person name="Magalhaes I.L.F."/>
            <person name="Oliveira U."/>
            <person name="Santos F.R."/>
            <person name="Vidigal T.H.D.A."/>
            <person name="Brescovit A.D."/>
            <person name="Santos A.J."/>
        </authorList>
    </citation>
    <scope>NUCLEOTIDE SEQUENCE</scope>
    <source>
        <tissue evidence="2">Shoot tissue taken approximately 20 cm above the soil surface</tissue>
    </source>
</reference>
<organism evidence="2">
    <name type="scientific">Arundo donax</name>
    <name type="common">Giant reed</name>
    <name type="synonym">Donax arundinaceus</name>
    <dbReference type="NCBI Taxonomy" id="35708"/>
    <lineage>
        <taxon>Eukaryota</taxon>
        <taxon>Viridiplantae</taxon>
        <taxon>Streptophyta</taxon>
        <taxon>Embryophyta</taxon>
        <taxon>Tracheophyta</taxon>
        <taxon>Spermatophyta</taxon>
        <taxon>Magnoliopsida</taxon>
        <taxon>Liliopsida</taxon>
        <taxon>Poales</taxon>
        <taxon>Poaceae</taxon>
        <taxon>PACMAD clade</taxon>
        <taxon>Arundinoideae</taxon>
        <taxon>Arundineae</taxon>
        <taxon>Arundo</taxon>
    </lineage>
</organism>
<accession>A0A0A9B044</accession>
<sequence length="50" mass="5189">MMGAGGRSCRTSRTSSGCSPTPPCFAGVITRSNVACIFSRCGSTHLYTNT</sequence>
<feature type="compositionally biased region" description="Low complexity" evidence="1">
    <location>
        <begin position="7"/>
        <end position="19"/>
    </location>
</feature>
<reference evidence="2" key="2">
    <citation type="journal article" date="2015" name="Data Brief">
        <title>Shoot transcriptome of the giant reed, Arundo donax.</title>
        <authorList>
            <person name="Barrero R.A."/>
            <person name="Guerrero F.D."/>
            <person name="Moolhuijzen P."/>
            <person name="Goolsby J.A."/>
            <person name="Tidwell J."/>
            <person name="Bellgard S.E."/>
            <person name="Bellgard M.I."/>
        </authorList>
    </citation>
    <scope>NUCLEOTIDE SEQUENCE</scope>
    <source>
        <tissue evidence="2">Shoot tissue taken approximately 20 cm above the soil surface</tissue>
    </source>
</reference>
<dbReference type="AlphaFoldDB" id="A0A0A9B044"/>